<reference evidence="2" key="2">
    <citation type="submission" date="2015-01" db="EMBL/GenBank/DDBJ databases">
        <title>Evolutionary Origins and Diversification of the Mycorrhizal Mutualists.</title>
        <authorList>
            <consortium name="DOE Joint Genome Institute"/>
            <consortium name="Mycorrhizal Genomics Consortium"/>
            <person name="Kohler A."/>
            <person name="Kuo A."/>
            <person name="Nagy L.G."/>
            <person name="Floudas D."/>
            <person name="Copeland A."/>
            <person name="Barry K.W."/>
            <person name="Cichocki N."/>
            <person name="Veneault-Fourrey C."/>
            <person name="LaButti K."/>
            <person name="Lindquist E.A."/>
            <person name="Lipzen A."/>
            <person name="Lundell T."/>
            <person name="Morin E."/>
            <person name="Murat C."/>
            <person name="Riley R."/>
            <person name="Ohm R."/>
            <person name="Sun H."/>
            <person name="Tunlid A."/>
            <person name="Henrissat B."/>
            <person name="Grigoriev I.V."/>
            <person name="Hibbett D.S."/>
            <person name="Martin F."/>
        </authorList>
    </citation>
    <scope>NUCLEOTIDE SEQUENCE [LARGE SCALE GENOMIC DNA]</scope>
    <source>
        <strain evidence="2">441</strain>
    </source>
</reference>
<dbReference type="AlphaFoldDB" id="A0A0C9Z1G7"/>
<sequence>ISCHQLPIIPVWAFTDYKVQGTSLQKVVVDLASAGGVQNAYVMLSRASSLSNLAILRSFAPHRPFGRLQEDLHNEFERLSDLDQKMSHWLHHEHL</sequence>
<reference evidence="1 2" key="1">
    <citation type="submission" date="2014-04" db="EMBL/GenBank/DDBJ databases">
        <authorList>
            <consortium name="DOE Joint Genome Institute"/>
            <person name="Kuo A."/>
            <person name="Kohler A."/>
            <person name="Costa M.D."/>
            <person name="Nagy L.G."/>
            <person name="Floudas D."/>
            <person name="Copeland A."/>
            <person name="Barry K.W."/>
            <person name="Cichocki N."/>
            <person name="Veneault-Fourrey C."/>
            <person name="LaButti K."/>
            <person name="Lindquist E.A."/>
            <person name="Lipzen A."/>
            <person name="Lundell T."/>
            <person name="Morin E."/>
            <person name="Murat C."/>
            <person name="Sun H."/>
            <person name="Tunlid A."/>
            <person name="Henrissat B."/>
            <person name="Grigoriev I.V."/>
            <person name="Hibbett D.S."/>
            <person name="Martin F."/>
            <person name="Nordberg H.P."/>
            <person name="Cantor M.N."/>
            <person name="Hua S.X."/>
        </authorList>
    </citation>
    <scope>NUCLEOTIDE SEQUENCE [LARGE SCALE GENOMIC DNA]</scope>
    <source>
        <strain evidence="1 2">441</strain>
    </source>
</reference>
<dbReference type="HOGENOM" id="CLU_001324_10_1_1"/>
<proteinExistence type="predicted"/>
<name>A0A0C9Z1G7_9AGAM</name>
<dbReference type="EMBL" id="KN833866">
    <property type="protein sequence ID" value="KIK16142.1"/>
    <property type="molecule type" value="Genomic_DNA"/>
</dbReference>
<evidence type="ECO:0000313" key="2">
    <source>
        <dbReference type="Proteomes" id="UP000054018"/>
    </source>
</evidence>
<gene>
    <name evidence="1" type="ORF">PISMIDRAFT_113920</name>
</gene>
<protein>
    <submittedName>
        <fullName evidence="1">Unplaced genomic scaffold scaffold_182, whole genome shotgun sequence</fullName>
    </submittedName>
</protein>
<evidence type="ECO:0000313" key="1">
    <source>
        <dbReference type="EMBL" id="KIK16142.1"/>
    </source>
</evidence>
<dbReference type="Proteomes" id="UP000054018">
    <property type="component" value="Unassembled WGS sequence"/>
</dbReference>
<keyword evidence="2" id="KW-1185">Reference proteome</keyword>
<feature type="non-terminal residue" evidence="1">
    <location>
        <position position="1"/>
    </location>
</feature>
<accession>A0A0C9Z1G7</accession>
<dbReference type="OrthoDB" id="432234at2759"/>
<organism evidence="1 2">
    <name type="scientific">Pisolithus microcarpus 441</name>
    <dbReference type="NCBI Taxonomy" id="765257"/>
    <lineage>
        <taxon>Eukaryota</taxon>
        <taxon>Fungi</taxon>
        <taxon>Dikarya</taxon>
        <taxon>Basidiomycota</taxon>
        <taxon>Agaricomycotina</taxon>
        <taxon>Agaricomycetes</taxon>
        <taxon>Agaricomycetidae</taxon>
        <taxon>Boletales</taxon>
        <taxon>Sclerodermatineae</taxon>
        <taxon>Pisolithaceae</taxon>
        <taxon>Pisolithus</taxon>
    </lineage>
</organism>